<dbReference type="Proteomes" id="UP000016511">
    <property type="component" value="Unassembled WGS sequence"/>
</dbReference>
<sequence>MREKFFKEYSIIKLMYAYFENTNTKIINLFQNGVLVLAVKSGIWGMLYTSGLINRQTFVVGGKKKTHRPFFCRGAGRVQPLLFSEFPPTLACQNIKCSLYNMC</sequence>
<reference evidence="1 2" key="1">
    <citation type="submission" date="2013-08" db="EMBL/GenBank/DDBJ databases">
        <authorList>
            <person name="Weinstock G."/>
            <person name="Sodergren E."/>
            <person name="Wylie T."/>
            <person name="Fulton L."/>
            <person name="Fulton R."/>
            <person name="Fronick C."/>
            <person name="O'Laughlin M."/>
            <person name="Godfrey J."/>
            <person name="Miner T."/>
            <person name="Herter B."/>
            <person name="Appelbaum E."/>
            <person name="Cordes M."/>
            <person name="Lek S."/>
            <person name="Wollam A."/>
            <person name="Pepin K.H."/>
            <person name="Palsikar V.B."/>
            <person name="Mitreva M."/>
            <person name="Wilson R.K."/>
        </authorList>
    </citation>
    <scope>NUCLEOTIDE SEQUENCE [LARGE SCALE GENOMIC DNA]</scope>
    <source>
        <strain evidence="1 2">ATCC 12856</strain>
    </source>
</reference>
<proteinExistence type="predicted"/>
<dbReference type="STRING" id="649747.HMPREF0083_04518"/>
<keyword evidence="2" id="KW-1185">Reference proteome</keyword>
<accession>U1Y5G7</accession>
<comment type="caution">
    <text evidence="1">The sequence shown here is derived from an EMBL/GenBank/DDBJ whole genome shotgun (WGS) entry which is preliminary data.</text>
</comment>
<organism evidence="1 2">
    <name type="scientific">Aneurinibacillus aneurinilyticus ATCC 12856</name>
    <dbReference type="NCBI Taxonomy" id="649747"/>
    <lineage>
        <taxon>Bacteria</taxon>
        <taxon>Bacillati</taxon>
        <taxon>Bacillota</taxon>
        <taxon>Bacilli</taxon>
        <taxon>Bacillales</taxon>
        <taxon>Paenibacillaceae</taxon>
        <taxon>Aneurinibacillus group</taxon>
        <taxon>Aneurinibacillus</taxon>
    </lineage>
</organism>
<dbReference type="EMBL" id="AWSJ01000278">
    <property type="protein sequence ID" value="ERI07407.1"/>
    <property type="molecule type" value="Genomic_DNA"/>
</dbReference>
<evidence type="ECO:0000313" key="1">
    <source>
        <dbReference type="EMBL" id="ERI07407.1"/>
    </source>
</evidence>
<gene>
    <name evidence="1" type="ORF">HMPREF0083_04518</name>
</gene>
<dbReference type="AlphaFoldDB" id="U1Y5G7"/>
<protein>
    <submittedName>
        <fullName evidence="1">Uncharacterized protein</fullName>
    </submittedName>
</protein>
<dbReference type="HOGENOM" id="CLU_2257875_0_0_9"/>
<name>U1Y5G7_ANEAE</name>
<evidence type="ECO:0000313" key="2">
    <source>
        <dbReference type="Proteomes" id="UP000016511"/>
    </source>
</evidence>